<dbReference type="Gene3D" id="3.90.226.10">
    <property type="entry name" value="2-enoyl-CoA Hydratase, Chain A, domain 1"/>
    <property type="match status" value="1"/>
</dbReference>
<dbReference type="InterPro" id="IPR001753">
    <property type="entry name" value="Enoyl-CoA_hydra/iso"/>
</dbReference>
<evidence type="ECO:0000256" key="1">
    <source>
        <dbReference type="ARBA" id="ARBA00004275"/>
    </source>
</evidence>
<keyword evidence="5" id="KW-1185">Reference proteome</keyword>
<dbReference type="InterPro" id="IPR029045">
    <property type="entry name" value="ClpP/crotonase-like_dom_sf"/>
</dbReference>
<reference evidence="4" key="1">
    <citation type="submission" date="2021-12" db="EMBL/GenBank/DDBJ databases">
        <authorList>
            <person name="Rodrigo-Torres L."/>
            <person name="Arahal R. D."/>
            <person name="Lucena T."/>
        </authorList>
    </citation>
    <scope>NUCLEOTIDE SEQUENCE</scope>
    <source>
        <strain evidence="4">CECT 8267</strain>
    </source>
</reference>
<accession>A0ABN8EIS3</accession>
<protein>
    <submittedName>
        <fullName evidence="4">Enoyl-CoA hydratase echA8</fullName>
        <ecNumber evidence="4">4.2.1.17</ecNumber>
    </submittedName>
</protein>
<dbReference type="Proteomes" id="UP000838100">
    <property type="component" value="Unassembled WGS sequence"/>
</dbReference>
<dbReference type="GO" id="GO:0004300">
    <property type="term" value="F:enoyl-CoA hydratase activity"/>
    <property type="evidence" value="ECO:0007669"/>
    <property type="project" value="UniProtKB-EC"/>
</dbReference>
<dbReference type="EMBL" id="CAKLPX010000003">
    <property type="protein sequence ID" value="CAH0992294.1"/>
    <property type="molecule type" value="Genomic_DNA"/>
</dbReference>
<sequence>MSDGLLNTLDNGVLTLTFNRPAKKNAIDTGMWLSLARSIDEADSNPEVAVILINGAGGNFTAGADIAEFASTSDDVDTTAFETTTRSLFALTKPLICAIDGVAVGGGATLALHADIVLVGENLRMTFPFTRLGLCPELGSSFLLPHIIGARKAADVLMTGDWLGGERCVELGLASHCVASDALQPLAESKAQQLAQLPVSSLVATKALLKEPIKEAFLKHFDHECRQFHSMTGSPENTEALMAMFERRQPNFVQFRK</sequence>
<dbReference type="SUPFAM" id="SSF52096">
    <property type="entry name" value="ClpP/crotonase"/>
    <property type="match status" value="1"/>
</dbReference>
<evidence type="ECO:0000313" key="4">
    <source>
        <dbReference type="EMBL" id="CAH0992294.1"/>
    </source>
</evidence>
<gene>
    <name evidence="4" type="primary">echA8_3</name>
    <name evidence="4" type="ORF">SIN8267_02413</name>
</gene>
<dbReference type="Pfam" id="PF00378">
    <property type="entry name" value="ECH_1"/>
    <property type="match status" value="1"/>
</dbReference>
<comment type="caution">
    <text evidence="4">The sequence shown here is derived from an EMBL/GenBank/DDBJ whole genome shotgun (WGS) entry which is preliminary data.</text>
</comment>
<keyword evidence="4" id="KW-0456">Lyase</keyword>
<dbReference type="PANTHER" id="PTHR43684">
    <property type="match status" value="1"/>
</dbReference>
<keyword evidence="3" id="KW-0413">Isomerase</keyword>
<evidence type="ECO:0000256" key="2">
    <source>
        <dbReference type="ARBA" id="ARBA00023140"/>
    </source>
</evidence>
<comment type="subcellular location">
    <subcellularLocation>
        <location evidence="1">Peroxisome</location>
    </subcellularLocation>
</comment>
<evidence type="ECO:0000256" key="3">
    <source>
        <dbReference type="ARBA" id="ARBA00023235"/>
    </source>
</evidence>
<dbReference type="RefSeq" id="WP_237444989.1">
    <property type="nucleotide sequence ID" value="NZ_CAKLPX010000003.1"/>
</dbReference>
<dbReference type="CDD" id="cd06558">
    <property type="entry name" value="crotonase-like"/>
    <property type="match status" value="1"/>
</dbReference>
<keyword evidence="2" id="KW-0576">Peroxisome</keyword>
<organism evidence="4 5">
    <name type="scientific">Sinobacterium norvegicum</name>
    <dbReference type="NCBI Taxonomy" id="1641715"/>
    <lineage>
        <taxon>Bacteria</taxon>
        <taxon>Pseudomonadati</taxon>
        <taxon>Pseudomonadota</taxon>
        <taxon>Gammaproteobacteria</taxon>
        <taxon>Cellvibrionales</taxon>
        <taxon>Spongiibacteraceae</taxon>
        <taxon>Sinobacterium</taxon>
    </lineage>
</organism>
<dbReference type="PANTHER" id="PTHR43684:SF1">
    <property type="entry name" value="ENOYL-COA DELTA ISOMERASE 2"/>
    <property type="match status" value="1"/>
</dbReference>
<name>A0ABN8EIS3_9GAMM</name>
<evidence type="ECO:0000313" key="5">
    <source>
        <dbReference type="Proteomes" id="UP000838100"/>
    </source>
</evidence>
<proteinExistence type="predicted"/>
<dbReference type="EC" id="4.2.1.17" evidence="4"/>
<dbReference type="InterPro" id="IPR051053">
    <property type="entry name" value="ECH/Chromodomain_protein"/>
</dbReference>